<dbReference type="GO" id="GO:0000172">
    <property type="term" value="C:ribonuclease MRP complex"/>
    <property type="evidence" value="ECO:0007669"/>
    <property type="project" value="TreeGrafter"/>
</dbReference>
<name>A0A834JN17_VESVU</name>
<comment type="caution">
    <text evidence="1">The sequence shown here is derived from an EMBL/GenBank/DDBJ whole genome shotgun (WGS) entry which is preliminary data.</text>
</comment>
<dbReference type="AlphaFoldDB" id="A0A834JN17"/>
<proteinExistence type="predicted"/>
<reference evidence="1" key="1">
    <citation type="journal article" date="2020" name="G3 (Bethesda)">
        <title>High-Quality Assemblies for Three Invasive Social Wasps from the &lt;i&gt;Vespula&lt;/i&gt; Genus.</title>
        <authorList>
            <person name="Harrop T.W.R."/>
            <person name="Guhlin J."/>
            <person name="McLaughlin G.M."/>
            <person name="Permina E."/>
            <person name="Stockwell P."/>
            <person name="Gilligan J."/>
            <person name="Le Lec M.F."/>
            <person name="Gruber M.A.M."/>
            <person name="Quinn O."/>
            <person name="Lovegrove M."/>
            <person name="Duncan E.J."/>
            <person name="Remnant E.J."/>
            <person name="Van Eeckhoven J."/>
            <person name="Graham B."/>
            <person name="Knapp R.A."/>
            <person name="Langford K.W."/>
            <person name="Kronenberg Z."/>
            <person name="Press M.O."/>
            <person name="Eacker S.M."/>
            <person name="Wilson-Rankin E.E."/>
            <person name="Purcell J."/>
            <person name="Lester P.J."/>
            <person name="Dearden P.K."/>
        </authorList>
    </citation>
    <scope>NUCLEOTIDE SEQUENCE</scope>
    <source>
        <strain evidence="1">Marl-1</strain>
    </source>
</reference>
<evidence type="ECO:0000313" key="1">
    <source>
        <dbReference type="EMBL" id="KAF7391299.1"/>
    </source>
</evidence>
<evidence type="ECO:0000313" key="2">
    <source>
        <dbReference type="Proteomes" id="UP000614350"/>
    </source>
</evidence>
<dbReference type="EMBL" id="JACSEA010000010">
    <property type="protein sequence ID" value="KAF7391299.1"/>
    <property type="molecule type" value="Genomic_DNA"/>
</dbReference>
<dbReference type="GO" id="GO:0004526">
    <property type="term" value="F:ribonuclease P activity"/>
    <property type="evidence" value="ECO:0007669"/>
    <property type="project" value="TreeGrafter"/>
</dbReference>
<organism evidence="1 2">
    <name type="scientific">Vespula vulgaris</name>
    <name type="common">Yellow jacket</name>
    <name type="synonym">Wasp</name>
    <dbReference type="NCBI Taxonomy" id="7454"/>
    <lineage>
        <taxon>Eukaryota</taxon>
        <taxon>Metazoa</taxon>
        <taxon>Ecdysozoa</taxon>
        <taxon>Arthropoda</taxon>
        <taxon>Hexapoda</taxon>
        <taxon>Insecta</taxon>
        <taxon>Pterygota</taxon>
        <taxon>Neoptera</taxon>
        <taxon>Endopterygota</taxon>
        <taxon>Hymenoptera</taxon>
        <taxon>Apocrita</taxon>
        <taxon>Aculeata</taxon>
        <taxon>Vespoidea</taxon>
        <taxon>Vespidae</taxon>
        <taxon>Vespinae</taxon>
        <taxon>Vespula</taxon>
    </lineage>
</organism>
<gene>
    <name evidence="1" type="ORF">HZH66_009779</name>
</gene>
<keyword evidence="2" id="KW-1185">Reference proteome</keyword>
<dbReference type="GO" id="GO:0001682">
    <property type="term" value="P:tRNA 5'-leader removal"/>
    <property type="evidence" value="ECO:0007669"/>
    <property type="project" value="InterPro"/>
</dbReference>
<dbReference type="GO" id="GO:0000171">
    <property type="term" value="F:ribonuclease MRP activity"/>
    <property type="evidence" value="ECO:0007669"/>
    <property type="project" value="TreeGrafter"/>
</dbReference>
<dbReference type="InterPro" id="IPR013893">
    <property type="entry name" value="RNase_P_Rpp40"/>
</dbReference>
<dbReference type="Proteomes" id="UP000614350">
    <property type="component" value="Unassembled WGS sequence"/>
</dbReference>
<protein>
    <submittedName>
        <fullName evidence="1">Uncharacterized protein</fullName>
    </submittedName>
</protein>
<dbReference type="Pfam" id="PF08584">
    <property type="entry name" value="Ribonuc_P_40"/>
    <property type="match status" value="1"/>
</dbReference>
<accession>A0A834JN17</accession>
<dbReference type="PANTHER" id="PTHR15396:SF1">
    <property type="entry name" value="RIBONUCLEASE P PROTEIN SUBUNIT P40"/>
    <property type="match status" value="1"/>
</dbReference>
<sequence>MLCPEVLNFKPPRHHVHFERIDCNRTDSPATIMKHYYNHVVSLIFPQSNNIPDSVINCISDDSDYYRIKDLHVSELLNKQFIDAFIKKGELTLLTIGNKIDLCNTMAVTPTGVLIISLVRDDFQKLGLEGNASYFDYKTNTRNVVTINLTAEHFIPGKKNYERVKTALENHLNLIFDVILIWEPPDEKMCPSSVAAWFHERGYTVSLCRQKLSYKTEYRVNIPILTDAFNNTTFFEWLGFFSISGEIKNENTSNYVSTYECPKPNILVDQVKYLQYTGFFSNRRIMQIFNAIREYLLTENNLPWCSFHVQGFSDSPVSWDLKEHTFFTDGDNSYTILFFPKAKCIIRKSLSSNNKSRTSL</sequence>
<dbReference type="GO" id="GO:0030681">
    <property type="term" value="C:multimeric ribonuclease P complex"/>
    <property type="evidence" value="ECO:0007669"/>
    <property type="project" value="TreeGrafter"/>
</dbReference>
<dbReference type="GO" id="GO:0000447">
    <property type="term" value="P:endonucleolytic cleavage in ITS1 to separate SSU-rRNA from 5.8S rRNA and LSU-rRNA from tricistronic rRNA transcript (SSU-rRNA, 5.8S rRNA, LSU-rRNA)"/>
    <property type="evidence" value="ECO:0007669"/>
    <property type="project" value="TreeGrafter"/>
</dbReference>
<dbReference type="PANTHER" id="PTHR15396">
    <property type="entry name" value="RIBONUCLEASE P PROTEIN SUBUNIT P40"/>
    <property type="match status" value="1"/>
</dbReference>